<dbReference type="RefSeq" id="WP_082813535.1">
    <property type="nucleotide sequence ID" value="NZ_JACEIS010000005.1"/>
</dbReference>
<feature type="domain" description="Smf/DprA SLOG" evidence="2">
    <location>
        <begin position="114"/>
        <end position="322"/>
    </location>
</feature>
<protein>
    <submittedName>
        <fullName evidence="3">DNA-protecting protein DprA</fullName>
    </submittedName>
</protein>
<dbReference type="PANTHER" id="PTHR43022:SF1">
    <property type="entry name" value="PROTEIN SMF"/>
    <property type="match status" value="1"/>
</dbReference>
<dbReference type="InterPro" id="IPR057666">
    <property type="entry name" value="DrpA_SLOG"/>
</dbReference>
<accession>A0ABS0QIX2</accession>
<dbReference type="Gene3D" id="3.40.50.450">
    <property type="match status" value="1"/>
</dbReference>
<dbReference type="NCBIfam" id="TIGR00732">
    <property type="entry name" value="dprA"/>
    <property type="match status" value="1"/>
</dbReference>
<dbReference type="InterPro" id="IPR003488">
    <property type="entry name" value="DprA"/>
</dbReference>
<evidence type="ECO:0000256" key="1">
    <source>
        <dbReference type="ARBA" id="ARBA00006525"/>
    </source>
</evidence>
<dbReference type="PANTHER" id="PTHR43022">
    <property type="entry name" value="PROTEIN SMF"/>
    <property type="match status" value="1"/>
</dbReference>
<dbReference type="SUPFAM" id="SSF102405">
    <property type="entry name" value="MCP/YpsA-like"/>
    <property type="match status" value="1"/>
</dbReference>
<organism evidence="3 4">
    <name type="scientific">Thermoactinomyces vulgaris</name>
    <dbReference type="NCBI Taxonomy" id="2026"/>
    <lineage>
        <taxon>Bacteria</taxon>
        <taxon>Bacillati</taxon>
        <taxon>Bacillota</taxon>
        <taxon>Bacilli</taxon>
        <taxon>Bacillales</taxon>
        <taxon>Thermoactinomycetaceae</taxon>
        <taxon>Thermoactinomyces</taxon>
    </lineage>
</organism>
<proteinExistence type="inferred from homology"/>
<keyword evidence="4" id="KW-1185">Reference proteome</keyword>
<gene>
    <name evidence="3" type="primary">dprA</name>
    <name evidence="3" type="ORF">I8U22_07810</name>
</gene>
<sequence length="402" mass="44897">MAGKWYFVILEKRPERITGVDFKKIFIFLQKRCWPLHAYSWLIALDHIQSVGWHTIHSLIQAGWKPQEPVPDDLLNRLTRSQVRQIVIRKVKSELTSALVEKVMRNLGKMQIQTVTFFDPAYPSLLKEIAQPPWVLYIRGDSSLLAQKSLAVVGTRKPTPYGLRATRELVTPLAERGWTIVSGMANGIDGEAHRSALRVGGKTIAVLGTGVDVIYPKNHRRLYEQLVEHGAVISEMPPGTRPHPGVFPRRNRIISGLSYGTLVVEAAEKSGSLITAGFSMEQGREVFAVPGMMTSVQSQGTLKLIQDGAKCVRQPSDILEELEGLPLTGTLPDGLHNLSPIDLNDIEEQIYGQIPLDEPIHINQLLERFDQQRAPGEIHQALVTLEMKQVIASLPGARYIRK</sequence>
<dbReference type="EMBL" id="JAECVU010000004">
    <property type="protein sequence ID" value="MBH8588716.1"/>
    <property type="molecule type" value="Genomic_DNA"/>
</dbReference>
<reference evidence="3 4" key="1">
    <citation type="submission" date="2020-12" db="EMBL/GenBank/DDBJ databases">
        <title>WGS of Thermoactinomyces spp.</title>
        <authorList>
            <person name="Cheng K."/>
        </authorList>
    </citation>
    <scope>NUCLEOTIDE SEQUENCE [LARGE SCALE GENOMIC DNA]</scope>
    <source>
        <strain evidence="4">CICC 10650\ACCC 41061</strain>
    </source>
</reference>
<evidence type="ECO:0000313" key="3">
    <source>
        <dbReference type="EMBL" id="MBH8588716.1"/>
    </source>
</evidence>
<comment type="caution">
    <text evidence="3">The sequence shown here is derived from an EMBL/GenBank/DDBJ whole genome shotgun (WGS) entry which is preliminary data.</text>
</comment>
<dbReference type="Proteomes" id="UP000641910">
    <property type="component" value="Unassembled WGS sequence"/>
</dbReference>
<evidence type="ECO:0000259" key="2">
    <source>
        <dbReference type="Pfam" id="PF02481"/>
    </source>
</evidence>
<evidence type="ECO:0000313" key="4">
    <source>
        <dbReference type="Proteomes" id="UP000641910"/>
    </source>
</evidence>
<comment type="similarity">
    <text evidence="1">Belongs to the DprA/Smf family.</text>
</comment>
<name>A0ABS0QIX2_THEVU</name>
<dbReference type="Pfam" id="PF02481">
    <property type="entry name" value="DNA_processg_A"/>
    <property type="match status" value="1"/>
</dbReference>